<sequence length="528" mass="58962">MPIELAPEAVEALRRIVLPIDNSEHSKRAMDWYFANMQSENDFLLFVHVVEPTRNNSSLGVAIESAPSLLGTVLRVSEESIKEGKLICHEAMQKASANDVKGQAFLYVDTKPAAAILRAIAELKAHLLVKPDASVIYCCPASPPEDNQFLVQPPEQLSCSHHFKHLLLVELHRTIVQNTHDTEAIFVPRKPARSRMYPVVVSEFCRKHQVGLYSVTTTSSHTNLSRHNHEGPQTIVVFTENGNYQLLHKTNAFSAFGPGEIYSEKLHSQRRSVSALFFVIHSAKATSCDLLNGRATLCQCLASCPPSMRRSLLSEVDSLDVAVIMTLFVPCARCSIRRTVESIPNILESVSGLCVTVMVSFLPPQFLIFRIAWGNIYEPGTEHIRSERQPLNDKNKTDPGNLGEGLDPVYQSVKSIKIHSATRFLPNRSRVATMLVFMGNQARDMGLISDAIFFDFAKETQRTPLSCVVRMGQKTLQFGFVDLFKRPHCVKNFGSKDFRRSTYDSANIPLYYSHGLPDTLCGLCRTVS</sequence>
<name>A0A3R7FIF8_CLOSI</name>
<evidence type="ECO:0000259" key="1">
    <source>
        <dbReference type="Pfam" id="PF00582"/>
    </source>
</evidence>
<dbReference type="Gene3D" id="3.40.50.620">
    <property type="entry name" value="HUPs"/>
    <property type="match status" value="1"/>
</dbReference>
<dbReference type="InParanoid" id="A0A3R7FIF8"/>
<proteinExistence type="predicted"/>
<reference evidence="2 3" key="2">
    <citation type="journal article" date="2021" name="Genomics">
        <title>High-quality reference genome for Clonorchis sinensis.</title>
        <authorList>
            <person name="Young N.D."/>
            <person name="Stroehlein A.J."/>
            <person name="Kinkar L."/>
            <person name="Wang T."/>
            <person name="Sohn W.M."/>
            <person name="Chang B.C.H."/>
            <person name="Kaur P."/>
            <person name="Weisz D."/>
            <person name="Dudchenko O."/>
            <person name="Aiden E.L."/>
            <person name="Korhonen P.K."/>
            <person name="Gasser R.B."/>
        </authorList>
    </citation>
    <scope>NUCLEOTIDE SEQUENCE [LARGE SCALE GENOMIC DNA]</scope>
    <source>
        <strain evidence="2">Cs-k2</strain>
    </source>
</reference>
<dbReference type="InterPro" id="IPR006016">
    <property type="entry name" value="UspA"/>
</dbReference>
<dbReference type="SUPFAM" id="SSF52402">
    <property type="entry name" value="Adenine nucleotide alpha hydrolases-like"/>
    <property type="match status" value="1"/>
</dbReference>
<accession>A0A3R7FIF8</accession>
<gene>
    <name evidence="2" type="ORF">CSKR_111418</name>
</gene>
<dbReference type="EMBL" id="NIRI02000077">
    <property type="protein sequence ID" value="KAG5441568.1"/>
    <property type="molecule type" value="Genomic_DNA"/>
</dbReference>
<protein>
    <recommendedName>
        <fullName evidence="1">UspA domain-containing protein</fullName>
    </recommendedName>
</protein>
<comment type="caution">
    <text evidence="2">The sequence shown here is derived from an EMBL/GenBank/DDBJ whole genome shotgun (WGS) entry which is preliminary data.</text>
</comment>
<dbReference type="OrthoDB" id="843225at2759"/>
<organism evidence="2 3">
    <name type="scientific">Clonorchis sinensis</name>
    <name type="common">Chinese liver fluke</name>
    <dbReference type="NCBI Taxonomy" id="79923"/>
    <lineage>
        <taxon>Eukaryota</taxon>
        <taxon>Metazoa</taxon>
        <taxon>Spiralia</taxon>
        <taxon>Lophotrochozoa</taxon>
        <taxon>Platyhelminthes</taxon>
        <taxon>Trematoda</taxon>
        <taxon>Digenea</taxon>
        <taxon>Opisthorchiida</taxon>
        <taxon>Opisthorchiata</taxon>
        <taxon>Opisthorchiidae</taxon>
        <taxon>Clonorchis</taxon>
    </lineage>
</organism>
<keyword evidence="3" id="KW-1185">Reference proteome</keyword>
<dbReference type="Proteomes" id="UP000286415">
    <property type="component" value="Unassembled WGS sequence"/>
</dbReference>
<dbReference type="AlphaFoldDB" id="A0A3R7FIF8"/>
<evidence type="ECO:0000313" key="2">
    <source>
        <dbReference type="EMBL" id="KAG5441568.1"/>
    </source>
</evidence>
<reference evidence="2 3" key="1">
    <citation type="journal article" date="2018" name="Biotechnol. Adv.">
        <title>Improved genomic resources and new bioinformatic workflow for the carcinogenic parasite Clonorchis sinensis: Biotechnological implications.</title>
        <authorList>
            <person name="Wang D."/>
            <person name="Korhonen P.K."/>
            <person name="Gasser R.B."/>
            <person name="Young N.D."/>
        </authorList>
    </citation>
    <scope>NUCLEOTIDE SEQUENCE [LARGE SCALE GENOMIC DNA]</scope>
    <source>
        <strain evidence="2">Cs-k2</strain>
    </source>
</reference>
<dbReference type="Pfam" id="PF00582">
    <property type="entry name" value="Usp"/>
    <property type="match status" value="1"/>
</dbReference>
<feature type="domain" description="UspA" evidence="1">
    <location>
        <begin position="14"/>
        <end position="129"/>
    </location>
</feature>
<dbReference type="STRING" id="79923.A0A3R7FIF8"/>
<dbReference type="InterPro" id="IPR014729">
    <property type="entry name" value="Rossmann-like_a/b/a_fold"/>
</dbReference>
<evidence type="ECO:0000313" key="3">
    <source>
        <dbReference type="Proteomes" id="UP000286415"/>
    </source>
</evidence>